<evidence type="ECO:0000313" key="2">
    <source>
        <dbReference type="Proteomes" id="UP001163223"/>
    </source>
</evidence>
<dbReference type="Proteomes" id="UP001163223">
    <property type="component" value="Chromosome"/>
</dbReference>
<accession>A0ACD4NM43</accession>
<evidence type="ECO:0000313" key="1">
    <source>
        <dbReference type="EMBL" id="WAJ27770.1"/>
    </source>
</evidence>
<keyword evidence="2" id="KW-1185">Reference proteome</keyword>
<name>A0ACD4NM43_9HYPH</name>
<protein>
    <submittedName>
        <fullName evidence="1">Uncharacterized protein</fullName>
    </submittedName>
</protein>
<organism evidence="1 2">
    <name type="scientific">Antarcticirhabdus aurantiaca</name>
    <dbReference type="NCBI Taxonomy" id="2606717"/>
    <lineage>
        <taxon>Bacteria</taxon>
        <taxon>Pseudomonadati</taxon>
        <taxon>Pseudomonadota</taxon>
        <taxon>Alphaproteobacteria</taxon>
        <taxon>Hyphomicrobiales</taxon>
        <taxon>Aurantimonadaceae</taxon>
        <taxon>Antarcticirhabdus</taxon>
    </lineage>
</organism>
<reference evidence="1" key="1">
    <citation type="submission" date="2022-11" db="EMBL/GenBank/DDBJ databases">
        <title>beta-Carotene-producing bacterium, Jeongeuplla avenae sp. nov., alleviates the salt stress of Arabidopsis seedlings.</title>
        <authorList>
            <person name="Jiang L."/>
            <person name="Lee J."/>
        </authorList>
    </citation>
    <scope>NUCLEOTIDE SEQUENCE</scope>
    <source>
        <strain evidence="1">DY_R2A_6</strain>
    </source>
</reference>
<sequence>MMRPLRDLLAGLRLILAVLALAGWVGPAAAMSRGMAVETPHAAPAGHHHDGGGEHHGQARAGHDATACCAAACGPVVAPQPGGAPDAAVPLAMRLRPALDAFPPGVVPATAKPPPRTTSL</sequence>
<dbReference type="EMBL" id="CP113520">
    <property type="protein sequence ID" value="WAJ27770.1"/>
    <property type="molecule type" value="Genomic_DNA"/>
</dbReference>
<proteinExistence type="predicted"/>
<gene>
    <name evidence="1" type="ORF">OXU80_23470</name>
</gene>